<protein>
    <submittedName>
        <fullName evidence="2">Uncharacterized protein</fullName>
    </submittedName>
</protein>
<dbReference type="Proteomes" id="UP000664940">
    <property type="component" value="Unassembled WGS sequence"/>
</dbReference>
<organism evidence="2 3">
    <name type="scientific">Phyllostomus discolor</name>
    <name type="common">pale spear-nosed bat</name>
    <dbReference type="NCBI Taxonomy" id="89673"/>
    <lineage>
        <taxon>Eukaryota</taxon>
        <taxon>Metazoa</taxon>
        <taxon>Chordata</taxon>
        <taxon>Craniata</taxon>
        <taxon>Vertebrata</taxon>
        <taxon>Euteleostomi</taxon>
        <taxon>Mammalia</taxon>
        <taxon>Eutheria</taxon>
        <taxon>Laurasiatheria</taxon>
        <taxon>Chiroptera</taxon>
        <taxon>Yangochiroptera</taxon>
        <taxon>Phyllostomidae</taxon>
        <taxon>Phyllostominae</taxon>
        <taxon>Phyllostomus</taxon>
    </lineage>
</organism>
<comment type="caution">
    <text evidence="2">The sequence shown here is derived from an EMBL/GenBank/DDBJ whole genome shotgun (WGS) entry which is preliminary data.</text>
</comment>
<name>A0A833ZVV8_9CHIR</name>
<feature type="region of interest" description="Disordered" evidence="1">
    <location>
        <begin position="96"/>
        <end position="124"/>
    </location>
</feature>
<dbReference type="EMBL" id="JABVXQ010000007">
    <property type="protein sequence ID" value="KAF6099968.1"/>
    <property type="molecule type" value="Genomic_DNA"/>
</dbReference>
<evidence type="ECO:0000313" key="3">
    <source>
        <dbReference type="Proteomes" id="UP000664940"/>
    </source>
</evidence>
<evidence type="ECO:0000313" key="2">
    <source>
        <dbReference type="EMBL" id="KAF6099968.1"/>
    </source>
</evidence>
<gene>
    <name evidence="2" type="ORF">HJG60_011684</name>
</gene>
<reference evidence="2 3" key="1">
    <citation type="journal article" date="2020" name="Nature">
        <title>Six reference-quality genomes reveal evolution of bat adaptations.</title>
        <authorList>
            <person name="Jebb D."/>
            <person name="Huang Z."/>
            <person name="Pippel M."/>
            <person name="Hughes G.M."/>
            <person name="Lavrichenko K."/>
            <person name="Devanna P."/>
            <person name="Winkler S."/>
            <person name="Jermiin L.S."/>
            <person name="Skirmuntt E.C."/>
            <person name="Katzourakis A."/>
            <person name="Burkitt-Gray L."/>
            <person name="Ray D.A."/>
            <person name="Sullivan K.A.M."/>
            <person name="Roscito J.G."/>
            <person name="Kirilenko B.M."/>
            <person name="Davalos L.M."/>
            <person name="Corthals A.P."/>
            <person name="Power M.L."/>
            <person name="Jones G."/>
            <person name="Ransome R.D."/>
            <person name="Dechmann D.K.N."/>
            <person name="Locatelli A.G."/>
            <person name="Puechmaille S.J."/>
            <person name="Fedrigo O."/>
            <person name="Jarvis E.D."/>
            <person name="Hiller M."/>
            <person name="Vernes S.C."/>
            <person name="Myers E.W."/>
            <person name="Teeling E.C."/>
        </authorList>
    </citation>
    <scope>NUCLEOTIDE SEQUENCE [LARGE SCALE GENOMIC DNA]</scope>
    <source>
        <strain evidence="2">Bat1K_MPI-CBG_1</strain>
    </source>
</reference>
<sequence length="183" mass="20257">MVNLEVFFFSPLASPKRQGLRSLSMWGFSAYSCSWYRANPRIFKARKSELLCILPWESNSVLQPTISAQRPPSSSCLLAGSHLECRVSTILPSSSALRPVSSSQGQSAQDRNIPASDMQEQPKSSGLGRYLQRFAGHLPPCGHSNLYFLSMDFLQPQNLLVLGETGEKGGRERRNSAVYESNS</sequence>
<dbReference type="AlphaFoldDB" id="A0A833ZVV8"/>
<proteinExistence type="predicted"/>
<evidence type="ECO:0000256" key="1">
    <source>
        <dbReference type="SAM" id="MobiDB-lite"/>
    </source>
</evidence>
<accession>A0A833ZVV8</accession>